<dbReference type="EMBL" id="CP082781">
    <property type="protein sequence ID" value="UGS26325.1"/>
    <property type="molecule type" value="Genomic_DNA"/>
</dbReference>
<accession>A0ABY3RTU5</accession>
<evidence type="ECO:0000313" key="1">
    <source>
        <dbReference type="EMBL" id="UGS26325.1"/>
    </source>
</evidence>
<keyword evidence="2" id="KW-1185">Reference proteome</keyword>
<sequence length="84" mass="8975">MATKGLRVKIHSPAVVALMQSQEVADDLTARGTRIAEAAGGEGFEVRTTQNRDRAVVFVTTVTHEARKAEAEDRALTRAVGAGR</sequence>
<gene>
    <name evidence="1" type="ORF">K8F61_17115</name>
</gene>
<evidence type="ECO:0000313" key="2">
    <source>
        <dbReference type="Proteomes" id="UP001199642"/>
    </source>
</evidence>
<protein>
    <submittedName>
        <fullName evidence="1">Uncharacterized protein</fullName>
    </submittedName>
</protein>
<proteinExistence type="predicted"/>
<name>A0ABY3RTU5_9MICO</name>
<dbReference type="RefSeq" id="WP_231820039.1">
    <property type="nucleotide sequence ID" value="NZ_CP082781.1"/>
</dbReference>
<reference evidence="1 2" key="1">
    <citation type="submission" date="2023-01" db="EMBL/GenBank/DDBJ databases">
        <title>Characterization of estradiol degrading bacteria Microbacterium sp. MZT7 and reveal degrading genes through genome analysis.</title>
        <authorList>
            <person name="Hao P."/>
            <person name="Gao Y."/>
        </authorList>
    </citation>
    <scope>NUCLEOTIDE SEQUENCE [LARGE SCALE GENOMIC DNA]</scope>
    <source>
        <strain evidence="1 2">MZT7</strain>
    </source>
</reference>
<dbReference type="Proteomes" id="UP001199642">
    <property type="component" value="Chromosome"/>
</dbReference>
<organism evidence="1 2">
    <name type="scientific">Microbacterium resistens</name>
    <dbReference type="NCBI Taxonomy" id="156977"/>
    <lineage>
        <taxon>Bacteria</taxon>
        <taxon>Bacillati</taxon>
        <taxon>Actinomycetota</taxon>
        <taxon>Actinomycetes</taxon>
        <taxon>Micrococcales</taxon>
        <taxon>Microbacteriaceae</taxon>
        <taxon>Microbacterium</taxon>
    </lineage>
</organism>